<dbReference type="Proteomes" id="UP001153334">
    <property type="component" value="Unassembled WGS sequence"/>
</dbReference>
<sequence length="470" mass="52861">MATRVVSPGAALLRSSRMFSMPSPIPASPGDYSSATRHHSETATIPYPTHLTITTPSTSRINGDWGFKRPLPLKTTTKQTIPLVRVRQMDSTEHVTDFKSASDHTMTLMKFQELNMPICVPVARVTERDSLARHPKSVFEEGGDVTATSPDQAQSIENKRWKFKGPWLAGMTDGEFNKWLEKDVRTKRAEFRAYLRETLAKELTEGQRRRAVENNVPVPPEIKPSEITELQFMDHLRDIRQDRLVLFRRVSRFLDLAPLTTEVRYLGSMKPNRIQEFDKENPYSTNGPPITHPSAGLSYLRTPNFIDNHPIYGPQKYHPPVKARVLKPRSSGTGVHEPIIGVAGFVADRPTDQKVLGYSHASPRAVALSRLDFENRGGAKLYYRFDSATIDSSGRVRINISDPGNSMAELVAKELLGEDNVKDHVYTNSMSNSSTPEVPRNPRRGFIPKRTHIYGSIESYGLGRDENSNI</sequence>
<name>A0ACC2J0X8_9PEZI</name>
<accession>A0ACC2J0X8</accession>
<organism evidence="1 2">
    <name type="scientific">Nemania bipapillata</name>
    <dbReference type="NCBI Taxonomy" id="110536"/>
    <lineage>
        <taxon>Eukaryota</taxon>
        <taxon>Fungi</taxon>
        <taxon>Dikarya</taxon>
        <taxon>Ascomycota</taxon>
        <taxon>Pezizomycotina</taxon>
        <taxon>Sordariomycetes</taxon>
        <taxon>Xylariomycetidae</taxon>
        <taxon>Xylariales</taxon>
        <taxon>Xylariaceae</taxon>
        <taxon>Nemania</taxon>
    </lineage>
</organism>
<protein>
    <submittedName>
        <fullName evidence="1">Uncharacterized protein</fullName>
    </submittedName>
</protein>
<comment type="caution">
    <text evidence="1">The sequence shown here is derived from an EMBL/GenBank/DDBJ whole genome shotgun (WGS) entry which is preliminary data.</text>
</comment>
<evidence type="ECO:0000313" key="2">
    <source>
        <dbReference type="Proteomes" id="UP001153334"/>
    </source>
</evidence>
<keyword evidence="2" id="KW-1185">Reference proteome</keyword>
<gene>
    <name evidence="1" type="ORF">ONZ43_g2356</name>
</gene>
<reference evidence="1" key="1">
    <citation type="submission" date="2022-11" db="EMBL/GenBank/DDBJ databases">
        <title>Genome Sequence of Nemania bipapillata.</title>
        <authorList>
            <person name="Buettner E."/>
        </authorList>
    </citation>
    <scope>NUCLEOTIDE SEQUENCE</scope>
    <source>
        <strain evidence="1">CP14</strain>
    </source>
</reference>
<proteinExistence type="predicted"/>
<evidence type="ECO:0000313" key="1">
    <source>
        <dbReference type="EMBL" id="KAJ8121106.1"/>
    </source>
</evidence>
<dbReference type="EMBL" id="JAPESX010000477">
    <property type="protein sequence ID" value="KAJ8121106.1"/>
    <property type="molecule type" value="Genomic_DNA"/>
</dbReference>